<keyword evidence="6" id="KW-1185">Reference proteome</keyword>
<protein>
    <recommendedName>
        <fullName evidence="4">SET domain-containing protein</fullName>
    </recommendedName>
</protein>
<gene>
    <name evidence="5" type="ORF">SARC_10794</name>
</gene>
<sequence>MSTIVRTQSGCELLLRCNGTAGRSSVVYSHSNPLILVDGRDLCSRNEDVLSVRSLKIPGRSSPSIAQMECANGVICCEKVHPVHEIIVGDSKISTKRKGLKVCSDSLCFSVPDVLHRCDVCELDRVVDRALVYGNLIDNNEKKQDLQLQGQQPEVEADSQNLQALEPKDEVKVTHVRCSNMQCTEISDTLILCKGCEREYYCGARCAALDRDRHAPLCGFKVAYESSMGRVLIALRDFKMGDVVLREPLLMWESHKEDEAPMNFLKAYLSADRETRRKIDDLYTPNSDTDNVNVLYAKNTAASLAKLQAQMIVPDHKSVCTCDCSKQGSKKSNSDMRYVEDCTGEGECVCECKCTPKDRIDREFKHISQNSLVRLMLKRNFNAWSMDPSGTKEGLGYYASMLNHSCDPNVKGGPVSGTLEYTATRAIRKGEELTVSYFDNSLIFQSLQERREALLASHAFQCCCNRCIGPDLVRPLHCPVNGCDSVCLRTSSIQYVDDDSSGGPDPGVWICQDPGCSFKGSDNEGDMPVQISAEKRLLRLANVTESREDFLYKLRKMEAVLPPAHHAYLKLFHCYGLALEDIRAPLADKQTTTFALLELILWRERFMAIHTAARCSQEHGMKWSIDSWCKNKWRLVKWSGREHASESTHDYLVDIWRTGQGRANETAIVTLQPNLLTKDPVIMSVNRLLLLNMTKLAIILLLRYSAVASAEEFTEGVVPDGDF</sequence>
<dbReference type="AlphaFoldDB" id="A0A0L0FIY9"/>
<dbReference type="InterPro" id="IPR002893">
    <property type="entry name" value="Znf_MYND"/>
</dbReference>
<dbReference type="PANTHER" id="PTHR12197">
    <property type="entry name" value="HISTONE-LYSINE N-METHYLTRANSFERASE SMYD"/>
    <property type="match status" value="1"/>
</dbReference>
<keyword evidence="1" id="KW-0479">Metal-binding</keyword>
<feature type="domain" description="SET" evidence="4">
    <location>
        <begin position="215"/>
        <end position="438"/>
    </location>
</feature>
<dbReference type="GO" id="GO:0008270">
    <property type="term" value="F:zinc ion binding"/>
    <property type="evidence" value="ECO:0007669"/>
    <property type="project" value="UniProtKB-KW"/>
</dbReference>
<evidence type="ECO:0000256" key="2">
    <source>
        <dbReference type="ARBA" id="ARBA00022771"/>
    </source>
</evidence>
<dbReference type="OrthoDB" id="438641at2759"/>
<evidence type="ECO:0000313" key="5">
    <source>
        <dbReference type="EMBL" id="KNC76720.1"/>
    </source>
</evidence>
<evidence type="ECO:0000259" key="4">
    <source>
        <dbReference type="PROSITE" id="PS50280"/>
    </source>
</evidence>
<dbReference type="InterPro" id="IPR050869">
    <property type="entry name" value="H3K4_H4K5_MeTrfase"/>
</dbReference>
<dbReference type="Pfam" id="PF01753">
    <property type="entry name" value="zf-MYND"/>
    <property type="match status" value="1"/>
</dbReference>
<keyword evidence="2" id="KW-0863">Zinc-finger</keyword>
<evidence type="ECO:0000256" key="3">
    <source>
        <dbReference type="ARBA" id="ARBA00022833"/>
    </source>
</evidence>
<proteinExistence type="predicted"/>
<dbReference type="SUPFAM" id="SSF144232">
    <property type="entry name" value="HIT/MYND zinc finger-like"/>
    <property type="match status" value="1"/>
</dbReference>
<evidence type="ECO:0000313" key="6">
    <source>
        <dbReference type="Proteomes" id="UP000054560"/>
    </source>
</evidence>
<evidence type="ECO:0000256" key="1">
    <source>
        <dbReference type="ARBA" id="ARBA00022723"/>
    </source>
</evidence>
<reference evidence="5 6" key="1">
    <citation type="submission" date="2011-02" db="EMBL/GenBank/DDBJ databases">
        <title>The Genome Sequence of Sphaeroforma arctica JP610.</title>
        <authorList>
            <consortium name="The Broad Institute Genome Sequencing Platform"/>
            <person name="Russ C."/>
            <person name="Cuomo C."/>
            <person name="Young S.K."/>
            <person name="Zeng Q."/>
            <person name="Gargeya S."/>
            <person name="Alvarado L."/>
            <person name="Berlin A."/>
            <person name="Chapman S.B."/>
            <person name="Chen Z."/>
            <person name="Freedman E."/>
            <person name="Gellesch M."/>
            <person name="Goldberg J."/>
            <person name="Griggs A."/>
            <person name="Gujja S."/>
            <person name="Heilman E."/>
            <person name="Heiman D."/>
            <person name="Howarth C."/>
            <person name="Mehta T."/>
            <person name="Neiman D."/>
            <person name="Pearson M."/>
            <person name="Roberts A."/>
            <person name="Saif S."/>
            <person name="Shea T."/>
            <person name="Shenoy N."/>
            <person name="Sisk P."/>
            <person name="Stolte C."/>
            <person name="Sykes S."/>
            <person name="White J."/>
            <person name="Yandava C."/>
            <person name="Burger G."/>
            <person name="Gray M.W."/>
            <person name="Holland P.W.H."/>
            <person name="King N."/>
            <person name="Lang F.B.F."/>
            <person name="Roger A.J."/>
            <person name="Ruiz-Trillo I."/>
            <person name="Haas B."/>
            <person name="Nusbaum C."/>
            <person name="Birren B."/>
        </authorList>
    </citation>
    <scope>NUCLEOTIDE SEQUENCE [LARGE SCALE GENOMIC DNA]</scope>
    <source>
        <strain evidence="5 6">JP610</strain>
    </source>
</reference>
<dbReference type="InterPro" id="IPR046341">
    <property type="entry name" value="SET_dom_sf"/>
</dbReference>
<keyword evidence="3" id="KW-0862">Zinc</keyword>
<accession>A0A0L0FIY9</accession>
<dbReference type="InterPro" id="IPR001214">
    <property type="entry name" value="SET_dom"/>
</dbReference>
<dbReference type="eggNOG" id="KOG2084">
    <property type="taxonomic scope" value="Eukaryota"/>
</dbReference>
<dbReference type="PROSITE" id="PS50280">
    <property type="entry name" value="SET"/>
    <property type="match status" value="1"/>
</dbReference>
<dbReference type="Gene3D" id="2.170.270.10">
    <property type="entry name" value="SET domain"/>
    <property type="match status" value="1"/>
</dbReference>
<dbReference type="GeneID" id="25911298"/>
<dbReference type="RefSeq" id="XP_014150622.1">
    <property type="nucleotide sequence ID" value="XM_014295147.1"/>
</dbReference>
<dbReference type="SUPFAM" id="SSF82199">
    <property type="entry name" value="SET domain"/>
    <property type="match status" value="1"/>
</dbReference>
<dbReference type="EMBL" id="KQ242988">
    <property type="protein sequence ID" value="KNC76720.1"/>
    <property type="molecule type" value="Genomic_DNA"/>
</dbReference>
<dbReference type="SMART" id="SM00317">
    <property type="entry name" value="SET"/>
    <property type="match status" value="1"/>
</dbReference>
<dbReference type="STRING" id="667725.A0A0L0FIY9"/>
<organism evidence="5 6">
    <name type="scientific">Sphaeroforma arctica JP610</name>
    <dbReference type="NCBI Taxonomy" id="667725"/>
    <lineage>
        <taxon>Eukaryota</taxon>
        <taxon>Ichthyosporea</taxon>
        <taxon>Ichthyophonida</taxon>
        <taxon>Sphaeroforma</taxon>
    </lineage>
</organism>
<dbReference type="CDD" id="cd20071">
    <property type="entry name" value="SET_SMYD"/>
    <property type="match status" value="1"/>
</dbReference>
<dbReference type="Proteomes" id="UP000054560">
    <property type="component" value="Unassembled WGS sequence"/>
</dbReference>
<dbReference type="Pfam" id="PF00856">
    <property type="entry name" value="SET"/>
    <property type="match status" value="1"/>
</dbReference>
<name>A0A0L0FIY9_9EUKA</name>